<dbReference type="EMBL" id="VOAH01000025">
    <property type="protein sequence ID" value="TVP38985.1"/>
    <property type="molecule type" value="Genomic_DNA"/>
</dbReference>
<sequence>MELTKNVAQVNHNIFSIKKNSFIMKDFEDMTLEEREELLEQIRNLPDESQDPIDVFTHSFNDLSKNWSCALKEFDTIYSECKKGSHVNLIEKKEENG</sequence>
<proteinExistence type="predicted"/>
<keyword evidence="2" id="KW-1185">Reference proteome</keyword>
<protein>
    <submittedName>
        <fullName evidence="1">Uncharacterized protein</fullName>
    </submittedName>
</protein>
<accession>A0A557SQU2</accession>
<evidence type="ECO:0000313" key="2">
    <source>
        <dbReference type="Proteomes" id="UP000315289"/>
    </source>
</evidence>
<evidence type="ECO:0000313" key="1">
    <source>
        <dbReference type="EMBL" id="TVP38985.1"/>
    </source>
</evidence>
<reference evidence="1 2" key="1">
    <citation type="journal article" date="2019" name="Front. Microbiol.">
        <title>Ammonia Oxidation by the Arctic Terrestrial Thaumarchaeote Candidatus Nitrosocosmicus arcticus Is Stimulated by Increasing Temperatures.</title>
        <authorList>
            <person name="Alves R.J.E."/>
            <person name="Kerou M."/>
            <person name="Zappe A."/>
            <person name="Bittner R."/>
            <person name="Abby S.S."/>
            <person name="Schmidt H.A."/>
            <person name="Pfeifer K."/>
            <person name="Schleper C."/>
        </authorList>
    </citation>
    <scope>NUCLEOTIDE SEQUENCE [LARGE SCALE GENOMIC DNA]</scope>
    <source>
        <strain evidence="1 2">Kfb</strain>
    </source>
</reference>
<dbReference type="AlphaFoldDB" id="A0A557SQU2"/>
<dbReference type="Proteomes" id="UP000315289">
    <property type="component" value="Unassembled WGS sequence"/>
</dbReference>
<comment type="caution">
    <text evidence="1">The sequence shown here is derived from an EMBL/GenBank/DDBJ whole genome shotgun (WGS) entry which is preliminary data.</text>
</comment>
<organism evidence="1 2">
    <name type="scientific">Candidatus Nitrosocosmicus arcticus</name>
    <dbReference type="NCBI Taxonomy" id="2035267"/>
    <lineage>
        <taxon>Archaea</taxon>
        <taxon>Nitrososphaerota</taxon>
        <taxon>Nitrososphaeria</taxon>
        <taxon>Nitrososphaerales</taxon>
        <taxon>Nitrososphaeraceae</taxon>
        <taxon>Candidatus Nitrosocosmicus</taxon>
    </lineage>
</organism>
<name>A0A557SQU2_9ARCH</name>
<gene>
    <name evidence="1" type="ORF">NARC_250004</name>
</gene>